<proteinExistence type="predicted"/>
<dbReference type="InterPro" id="IPR023415">
    <property type="entry name" value="LDLR_class-A_CS"/>
</dbReference>
<keyword evidence="4" id="KW-0677">Repeat</keyword>
<keyword evidence="10" id="KW-1185">Reference proteome</keyword>
<comment type="caution">
    <text evidence="9">The sequence shown here is derived from an EMBL/GenBank/DDBJ whole genome shotgun (WGS) entry which is preliminary data.</text>
</comment>
<reference evidence="9" key="2">
    <citation type="submission" date="2020-11" db="EMBL/GenBank/DDBJ databases">
        <authorList>
            <person name="McCartney M.A."/>
            <person name="Auch B."/>
            <person name="Kono T."/>
            <person name="Mallez S."/>
            <person name="Becker A."/>
            <person name="Gohl D.M."/>
            <person name="Silverstein K.A.T."/>
            <person name="Koren S."/>
            <person name="Bechman K.B."/>
            <person name="Herman A."/>
            <person name="Abrahante J.E."/>
            <person name="Garbe J."/>
        </authorList>
    </citation>
    <scope>NUCLEOTIDE SEQUENCE</scope>
    <source>
        <strain evidence="9">Duluth1</strain>
        <tissue evidence="9">Whole animal</tissue>
    </source>
</reference>
<protein>
    <submittedName>
        <fullName evidence="9">Uncharacterized protein</fullName>
    </submittedName>
</protein>
<evidence type="ECO:0000256" key="3">
    <source>
        <dbReference type="ARBA" id="ARBA00022692"/>
    </source>
</evidence>
<accession>A0A9D4BY79</accession>
<dbReference type="GO" id="GO:0005886">
    <property type="term" value="C:plasma membrane"/>
    <property type="evidence" value="ECO:0007669"/>
    <property type="project" value="TreeGrafter"/>
</dbReference>
<dbReference type="Proteomes" id="UP000828390">
    <property type="component" value="Unassembled WGS sequence"/>
</dbReference>
<evidence type="ECO:0000256" key="8">
    <source>
        <dbReference type="PROSITE-ProRule" id="PRU00124"/>
    </source>
</evidence>
<dbReference type="SUPFAM" id="SSF57424">
    <property type="entry name" value="LDL receptor-like module"/>
    <property type="match status" value="2"/>
</dbReference>
<dbReference type="Gene3D" id="4.10.400.10">
    <property type="entry name" value="Low-density Lipoprotein Receptor"/>
    <property type="match status" value="2"/>
</dbReference>
<name>A0A9D4BY79_DREPO</name>
<organism evidence="9 10">
    <name type="scientific">Dreissena polymorpha</name>
    <name type="common">Zebra mussel</name>
    <name type="synonym">Mytilus polymorpha</name>
    <dbReference type="NCBI Taxonomy" id="45954"/>
    <lineage>
        <taxon>Eukaryota</taxon>
        <taxon>Metazoa</taxon>
        <taxon>Spiralia</taxon>
        <taxon>Lophotrochozoa</taxon>
        <taxon>Mollusca</taxon>
        <taxon>Bivalvia</taxon>
        <taxon>Autobranchia</taxon>
        <taxon>Heteroconchia</taxon>
        <taxon>Euheterodonta</taxon>
        <taxon>Imparidentia</taxon>
        <taxon>Neoheterodontei</taxon>
        <taxon>Myida</taxon>
        <taxon>Dreissenoidea</taxon>
        <taxon>Dreissenidae</taxon>
        <taxon>Dreissena</taxon>
    </lineage>
</organism>
<dbReference type="CDD" id="cd00112">
    <property type="entry name" value="LDLa"/>
    <property type="match status" value="2"/>
</dbReference>
<dbReference type="PANTHER" id="PTHR24270:SF62">
    <property type="entry name" value="LOW-DENSITY LIPOPROTEIN RECEPTOR-RELATED PROTEIN 2"/>
    <property type="match status" value="1"/>
</dbReference>
<dbReference type="PROSITE" id="PS01209">
    <property type="entry name" value="LDLRA_1"/>
    <property type="match status" value="1"/>
</dbReference>
<feature type="disulfide bond" evidence="8">
    <location>
        <begin position="335"/>
        <end position="350"/>
    </location>
</feature>
<evidence type="ECO:0000256" key="7">
    <source>
        <dbReference type="ARBA" id="ARBA00023157"/>
    </source>
</evidence>
<dbReference type="PROSITE" id="PS50068">
    <property type="entry name" value="LDLRA_2"/>
    <property type="match status" value="2"/>
</dbReference>
<dbReference type="AlphaFoldDB" id="A0A9D4BY79"/>
<evidence type="ECO:0000256" key="6">
    <source>
        <dbReference type="ARBA" id="ARBA00023136"/>
    </source>
</evidence>
<dbReference type="InterPro" id="IPR036055">
    <property type="entry name" value="LDL_receptor-like_sf"/>
</dbReference>
<keyword evidence="7 8" id="KW-1015">Disulfide bond</keyword>
<dbReference type="InterPro" id="IPR050685">
    <property type="entry name" value="LDLR"/>
</dbReference>
<evidence type="ECO:0000256" key="2">
    <source>
        <dbReference type="ARBA" id="ARBA00004308"/>
    </source>
</evidence>
<evidence type="ECO:0000256" key="4">
    <source>
        <dbReference type="ARBA" id="ARBA00022737"/>
    </source>
</evidence>
<keyword evidence="6" id="KW-0472">Membrane</keyword>
<comment type="caution">
    <text evidence="8">Lacks conserved residue(s) required for the propagation of feature annotation.</text>
</comment>
<dbReference type="InterPro" id="IPR002172">
    <property type="entry name" value="LDrepeatLR_classA_rpt"/>
</dbReference>
<evidence type="ECO:0000256" key="5">
    <source>
        <dbReference type="ARBA" id="ARBA00022989"/>
    </source>
</evidence>
<dbReference type="SMART" id="SM00192">
    <property type="entry name" value="LDLa"/>
    <property type="match status" value="2"/>
</dbReference>
<dbReference type="GO" id="GO:0012505">
    <property type="term" value="C:endomembrane system"/>
    <property type="evidence" value="ECO:0007669"/>
    <property type="project" value="UniProtKB-SubCell"/>
</dbReference>
<dbReference type="GO" id="GO:0016192">
    <property type="term" value="P:vesicle-mediated transport"/>
    <property type="evidence" value="ECO:0007669"/>
    <property type="project" value="UniProtKB-ARBA"/>
</dbReference>
<feature type="disulfide bond" evidence="8">
    <location>
        <begin position="269"/>
        <end position="284"/>
    </location>
</feature>
<dbReference type="Pfam" id="PF00057">
    <property type="entry name" value="Ldl_recept_a"/>
    <property type="match status" value="2"/>
</dbReference>
<keyword evidence="3" id="KW-0812">Transmembrane</keyword>
<comment type="subcellular location">
    <subcellularLocation>
        <location evidence="2">Endomembrane system</location>
    </subcellularLocation>
    <subcellularLocation>
        <location evidence="1">Membrane</location>
        <topology evidence="1">Single-pass membrane protein</topology>
    </subcellularLocation>
</comment>
<sequence length="551" mass="62117">MFERSFYSTSSTPLPIWLIDYIKFQCMFQLNAREKEARFDPNTGSLFIGVYFNEQLNGDYQCIVSNEYGTSMTQYLRIAATVANAFPGGDGTFPDSVEAYRSNYLKMDCINVPKSVPAWTFNWQRGKMSSIMAEDTAELTCILTYYSSRGFLIRTRTANLGLLHPTRLVNLKITGKNTKLVKGKTTRKLHTRLDQHGYVKTVKVRMQAGHCQMQPDAVFHCGATSHKSYMKPPVWMVNSKPLIGCFPNHFDCGAGGDGYSYCIPDTQVCDSNPDCPNQRDERNCGVTITCDEGTKTCKGHCISVDRECPVVMPTCTFPGFACDNNKSCLQGNQVCNGKNNCGDGSDELGCAGGAVIERGRFRLNSERTEMPNSYWSLDKIELTITPNDTYYTQPDSVINVGVDAITDVDWMNQMAFIWYWYRPKVVESGPNEGQEIIVREQLPPTDMYRDYFFVSLTGKNLTITIPKVDREASDKTENDLYNVLPTDRIFQVVVAHKYDSVERNFTVTGEKVDPPISQLKLSCLGIFNTNLLPRDFRHLRTTSPALTKHSL</sequence>
<evidence type="ECO:0000256" key="1">
    <source>
        <dbReference type="ARBA" id="ARBA00004167"/>
    </source>
</evidence>
<dbReference type="EMBL" id="JAIWYP010000014">
    <property type="protein sequence ID" value="KAH3713183.1"/>
    <property type="molecule type" value="Genomic_DNA"/>
</dbReference>
<evidence type="ECO:0000313" key="9">
    <source>
        <dbReference type="EMBL" id="KAH3713183.1"/>
    </source>
</evidence>
<keyword evidence="5" id="KW-1133">Transmembrane helix</keyword>
<reference evidence="9" key="1">
    <citation type="journal article" date="2019" name="bioRxiv">
        <title>The Genome of the Zebra Mussel, Dreissena polymorpha: A Resource for Invasive Species Research.</title>
        <authorList>
            <person name="McCartney M.A."/>
            <person name="Auch B."/>
            <person name="Kono T."/>
            <person name="Mallez S."/>
            <person name="Zhang Y."/>
            <person name="Obille A."/>
            <person name="Becker A."/>
            <person name="Abrahante J.E."/>
            <person name="Garbe J."/>
            <person name="Badalamenti J.P."/>
            <person name="Herman A."/>
            <person name="Mangelson H."/>
            <person name="Liachko I."/>
            <person name="Sullivan S."/>
            <person name="Sone E.D."/>
            <person name="Koren S."/>
            <person name="Silverstein K.A.T."/>
            <person name="Beckman K.B."/>
            <person name="Gohl D.M."/>
        </authorList>
    </citation>
    <scope>NUCLEOTIDE SEQUENCE</scope>
    <source>
        <strain evidence="9">Duluth1</strain>
        <tissue evidence="9">Whole animal</tissue>
    </source>
</reference>
<evidence type="ECO:0000313" key="10">
    <source>
        <dbReference type="Proteomes" id="UP000828390"/>
    </source>
</evidence>
<dbReference type="PANTHER" id="PTHR24270">
    <property type="entry name" value="LOW-DENSITY LIPOPROTEIN RECEPTOR-RELATED"/>
    <property type="match status" value="1"/>
</dbReference>
<dbReference type="PRINTS" id="PR00261">
    <property type="entry name" value="LDLRECEPTOR"/>
</dbReference>
<gene>
    <name evidence="9" type="ORF">DPMN_072969</name>
</gene>